<name>A0AAU8KX98_9VIRU</name>
<organism evidence="4">
    <name type="scientific">Pseudomonas phage vB_PaeS_FBPa53</name>
    <dbReference type="NCBI Taxonomy" id="3231242"/>
    <lineage>
        <taxon>Viruses</taxon>
    </lineage>
</organism>
<proteinExistence type="predicted"/>
<feature type="region of interest" description="Disordered" evidence="1">
    <location>
        <begin position="104"/>
        <end position="137"/>
    </location>
</feature>
<dbReference type="Pfam" id="PF13392">
    <property type="entry name" value="HNH_3"/>
    <property type="match status" value="1"/>
</dbReference>
<feature type="domain" description="Nuclease associated modular" evidence="2">
    <location>
        <begin position="6"/>
        <end position="23"/>
    </location>
</feature>
<dbReference type="GO" id="GO:0003677">
    <property type="term" value="F:DNA binding"/>
    <property type="evidence" value="ECO:0007669"/>
    <property type="project" value="InterPro"/>
</dbReference>
<dbReference type="InterPro" id="IPR003615">
    <property type="entry name" value="HNH_nuc"/>
</dbReference>
<dbReference type="SUPFAM" id="SSF54060">
    <property type="entry name" value="His-Me finger endonucleases"/>
    <property type="match status" value="1"/>
</dbReference>
<sequence length="137" mass="16094">MAWPKGRPKSDEQRKKLSEAQKGRRKTEEHRAKIAAATKARWDRKDPALLAAREAATDARRLPLGSRTEHADGYWLIRTEAGWELEHRVIMARKLGRPLRDDEIVHHRDEDKKNNDPENLVLTTHEDHSREHQNFRK</sequence>
<feature type="compositionally biased region" description="Basic and acidic residues" evidence="1">
    <location>
        <begin position="8"/>
        <end position="32"/>
    </location>
</feature>
<feature type="compositionally biased region" description="Basic and acidic residues" evidence="1">
    <location>
        <begin position="124"/>
        <end position="137"/>
    </location>
</feature>
<evidence type="ECO:0000256" key="1">
    <source>
        <dbReference type="SAM" id="MobiDB-lite"/>
    </source>
</evidence>
<evidence type="ECO:0000259" key="3">
    <source>
        <dbReference type="Pfam" id="PF13392"/>
    </source>
</evidence>
<evidence type="ECO:0008006" key="5">
    <source>
        <dbReference type="Google" id="ProtNLM"/>
    </source>
</evidence>
<dbReference type="EMBL" id="PP813866">
    <property type="protein sequence ID" value="XCN26889.1"/>
    <property type="molecule type" value="Genomic_DNA"/>
</dbReference>
<reference evidence="4" key="1">
    <citation type="submission" date="2024-05" db="EMBL/GenBank/DDBJ databases">
        <title>Defense systems in Pseudomonas aeruginosa.</title>
        <authorList>
            <person name="van den Berg D.F."/>
            <person name="Costa R.A."/>
        </authorList>
    </citation>
    <scope>NUCLEOTIDE SEQUENCE</scope>
</reference>
<feature type="domain" description="HNH nuclease" evidence="3">
    <location>
        <begin position="87"/>
        <end position="130"/>
    </location>
</feature>
<evidence type="ECO:0000313" key="4">
    <source>
        <dbReference type="EMBL" id="XCN26889.1"/>
    </source>
</evidence>
<feature type="compositionally biased region" description="Basic and acidic residues" evidence="1">
    <location>
        <begin position="104"/>
        <end position="116"/>
    </location>
</feature>
<feature type="region of interest" description="Disordered" evidence="1">
    <location>
        <begin position="1"/>
        <end position="41"/>
    </location>
</feature>
<dbReference type="Gene3D" id="3.90.75.20">
    <property type="match status" value="1"/>
</dbReference>
<dbReference type="InterPro" id="IPR003611">
    <property type="entry name" value="NUMOD3"/>
</dbReference>
<evidence type="ECO:0000259" key="2">
    <source>
        <dbReference type="Pfam" id="PF07460"/>
    </source>
</evidence>
<dbReference type="Pfam" id="PF07460">
    <property type="entry name" value="NUMOD3"/>
    <property type="match status" value="1"/>
</dbReference>
<protein>
    <recommendedName>
        <fullName evidence="5">HNH endonuclease</fullName>
    </recommendedName>
</protein>
<accession>A0AAU8KX98</accession>
<dbReference type="InterPro" id="IPR044925">
    <property type="entry name" value="His-Me_finger_sf"/>
</dbReference>